<gene>
    <name evidence="1" type="ORF">BaRGS_00035239</name>
</gene>
<evidence type="ECO:0000313" key="1">
    <source>
        <dbReference type="EMBL" id="KAK7473522.1"/>
    </source>
</evidence>
<organism evidence="1 2">
    <name type="scientific">Batillaria attramentaria</name>
    <dbReference type="NCBI Taxonomy" id="370345"/>
    <lineage>
        <taxon>Eukaryota</taxon>
        <taxon>Metazoa</taxon>
        <taxon>Spiralia</taxon>
        <taxon>Lophotrochozoa</taxon>
        <taxon>Mollusca</taxon>
        <taxon>Gastropoda</taxon>
        <taxon>Caenogastropoda</taxon>
        <taxon>Sorbeoconcha</taxon>
        <taxon>Cerithioidea</taxon>
        <taxon>Batillariidae</taxon>
        <taxon>Batillaria</taxon>
    </lineage>
</organism>
<protein>
    <submittedName>
        <fullName evidence="1">Uncharacterized protein</fullName>
    </submittedName>
</protein>
<accession>A0ABD0JGM5</accession>
<sequence>MEAVWFHYVLLCAICENLRRKVFKNPGRNSGCVDSLQQMCCNSLVFGAARDVPVFSTPATIASDIDAQRQYFAMCEKAEEIEQFLVDNLFEPHVSEPVKTAMDILLKHGQFEIEDIPDHVPVDLTILTGRQKKHLKFLLYYQERVYRSLRRDFFRAIQMGDLC</sequence>
<dbReference type="AlphaFoldDB" id="A0ABD0JGM5"/>
<reference evidence="1 2" key="1">
    <citation type="journal article" date="2023" name="Sci. Data">
        <title>Genome assembly of the Korean intertidal mud-creeper Batillaria attramentaria.</title>
        <authorList>
            <person name="Patra A.K."/>
            <person name="Ho P.T."/>
            <person name="Jun S."/>
            <person name="Lee S.J."/>
            <person name="Kim Y."/>
            <person name="Won Y.J."/>
        </authorList>
    </citation>
    <scope>NUCLEOTIDE SEQUENCE [LARGE SCALE GENOMIC DNA]</scope>
    <source>
        <strain evidence="1">Wonlab-2016</strain>
    </source>
</reference>
<dbReference type="EMBL" id="JACVVK020000466">
    <property type="protein sequence ID" value="KAK7473522.1"/>
    <property type="molecule type" value="Genomic_DNA"/>
</dbReference>
<proteinExistence type="predicted"/>
<dbReference type="Proteomes" id="UP001519460">
    <property type="component" value="Unassembled WGS sequence"/>
</dbReference>
<evidence type="ECO:0000313" key="2">
    <source>
        <dbReference type="Proteomes" id="UP001519460"/>
    </source>
</evidence>
<name>A0ABD0JGM5_9CAEN</name>
<keyword evidence="2" id="KW-1185">Reference proteome</keyword>
<comment type="caution">
    <text evidence="1">The sequence shown here is derived from an EMBL/GenBank/DDBJ whole genome shotgun (WGS) entry which is preliminary data.</text>
</comment>